<evidence type="ECO:0000313" key="3">
    <source>
        <dbReference type="Proteomes" id="UP000250928"/>
    </source>
</evidence>
<dbReference type="AlphaFoldDB" id="A0A6N4DPU3"/>
<dbReference type="InterPro" id="IPR041544">
    <property type="entry name" value="MotY_N"/>
</dbReference>
<protein>
    <recommendedName>
        <fullName evidence="1">MotY N-terminal domain-containing protein</fullName>
    </recommendedName>
</protein>
<dbReference type="Gene3D" id="2.60.40.2540">
    <property type="match status" value="1"/>
</dbReference>
<evidence type="ECO:0000313" key="2">
    <source>
        <dbReference type="EMBL" id="PUD99027.1"/>
    </source>
</evidence>
<name>A0A6N4DPU3_9GAMM</name>
<organism evidence="2 3">
    <name type="scientific">Candidatus Sedimenticola endophacoides</name>
    <dbReference type="NCBI Taxonomy" id="2548426"/>
    <lineage>
        <taxon>Bacteria</taxon>
        <taxon>Pseudomonadati</taxon>
        <taxon>Pseudomonadota</taxon>
        <taxon>Gammaproteobacteria</taxon>
        <taxon>Chromatiales</taxon>
        <taxon>Sedimenticolaceae</taxon>
        <taxon>Sedimenticola</taxon>
    </lineage>
</organism>
<dbReference type="EMBL" id="PQCO01000274">
    <property type="protein sequence ID" value="PUD99027.1"/>
    <property type="molecule type" value="Genomic_DNA"/>
</dbReference>
<accession>A0A6N4DPU3</accession>
<sequence>MDRERAIFGTTKMWRWLILVLLSPVAWGMGDYAATIHNSEWTHSGSNTLCTLAHEITGYGVGRFELRPGRRLAFVVETLQPLTAMESEAKAVSPR</sequence>
<feature type="domain" description="MotY N-terminal" evidence="1">
    <location>
        <begin position="32"/>
        <end position="86"/>
    </location>
</feature>
<dbReference type="Proteomes" id="UP000250928">
    <property type="component" value="Unassembled WGS sequence"/>
</dbReference>
<proteinExistence type="predicted"/>
<comment type="caution">
    <text evidence="2">The sequence shown here is derived from an EMBL/GenBank/DDBJ whole genome shotgun (WGS) entry which is preliminary data.</text>
</comment>
<gene>
    <name evidence="2" type="ORF">C3L24_11645</name>
</gene>
<evidence type="ECO:0000259" key="1">
    <source>
        <dbReference type="Pfam" id="PF18393"/>
    </source>
</evidence>
<dbReference type="Pfam" id="PF18393">
    <property type="entry name" value="MotY_N"/>
    <property type="match status" value="1"/>
</dbReference>
<reference evidence="2 3" key="1">
    <citation type="submission" date="2018-01" db="EMBL/GenBank/DDBJ databases">
        <title>Novel co-symbiosis in the lucinid bivalve Phacoides pectinatus.</title>
        <authorList>
            <person name="Lim S.J."/>
            <person name="Davis B.G."/>
            <person name="Gill D.E."/>
            <person name="Engel A.S."/>
            <person name="Anderson L.C."/>
            <person name="Campbell B.J."/>
        </authorList>
    </citation>
    <scope>NUCLEOTIDE SEQUENCE [LARGE SCALE GENOMIC DNA]</scope>
    <source>
        <strain evidence="2">N3_P5</strain>
    </source>
</reference>